<feature type="signal peptide" evidence="1">
    <location>
        <begin position="1"/>
        <end position="16"/>
    </location>
</feature>
<reference evidence="2 3" key="1">
    <citation type="journal article" date="2014" name="Nature">
        <title>The genome of the recently domesticated crop plant sugar beet (Beta vulgaris).</title>
        <authorList>
            <person name="Dohm J.C."/>
            <person name="Minoche A.E."/>
            <person name="Holtgrawe D."/>
            <person name="Capella-Gutierrez S."/>
            <person name="Zakrzewski F."/>
            <person name="Tafer H."/>
            <person name="Rupp O."/>
            <person name="Sorensen T.R."/>
            <person name="Stracke R."/>
            <person name="Reinhardt R."/>
            <person name="Goesmann A."/>
            <person name="Kraft T."/>
            <person name="Schulz B."/>
            <person name="Stadler P.F."/>
            <person name="Schmidt T."/>
            <person name="Gabaldon T."/>
            <person name="Lehrach H."/>
            <person name="Weisshaar B."/>
            <person name="Himmelbauer H."/>
        </authorList>
    </citation>
    <scope>NUCLEOTIDE SEQUENCE [LARGE SCALE GENOMIC DNA]</scope>
    <source>
        <tissue evidence="2">Taproot</tissue>
    </source>
</reference>
<evidence type="ECO:0008006" key="4">
    <source>
        <dbReference type="Google" id="ProtNLM"/>
    </source>
</evidence>
<protein>
    <recommendedName>
        <fullName evidence="4">Secreted protein</fullName>
    </recommendedName>
</protein>
<sequence length="86" mass="9965">MILSAIFVLILVAAHAANTVETLSKLLRDQYDHRVAQEPAILIETDIRPVQDSCWLLSKFHHTVQDHSQREDSSMIFRMRESFQSE</sequence>
<gene>
    <name evidence="2" type="ORF">BVRB_030780</name>
</gene>
<evidence type="ECO:0000256" key="1">
    <source>
        <dbReference type="SAM" id="SignalP"/>
    </source>
</evidence>
<keyword evidence="3" id="KW-1185">Reference proteome</keyword>
<evidence type="ECO:0000313" key="2">
    <source>
        <dbReference type="EMBL" id="KMS93507.1"/>
    </source>
</evidence>
<keyword evidence="1" id="KW-0732">Signal</keyword>
<evidence type="ECO:0000313" key="3">
    <source>
        <dbReference type="Proteomes" id="UP000035740"/>
    </source>
</evidence>
<feature type="chain" id="PRO_5005294336" description="Secreted protein" evidence="1">
    <location>
        <begin position="17"/>
        <end position="86"/>
    </location>
</feature>
<proteinExistence type="predicted"/>
<dbReference type="AlphaFoldDB" id="A0A0J8B0U2"/>
<name>A0A0J8B0U2_BETVV</name>
<organism evidence="2 3">
    <name type="scientific">Beta vulgaris subsp. vulgaris</name>
    <name type="common">Beet</name>
    <dbReference type="NCBI Taxonomy" id="3555"/>
    <lineage>
        <taxon>Eukaryota</taxon>
        <taxon>Viridiplantae</taxon>
        <taxon>Streptophyta</taxon>
        <taxon>Embryophyta</taxon>
        <taxon>Tracheophyta</taxon>
        <taxon>Spermatophyta</taxon>
        <taxon>Magnoliopsida</taxon>
        <taxon>eudicotyledons</taxon>
        <taxon>Gunneridae</taxon>
        <taxon>Pentapetalae</taxon>
        <taxon>Caryophyllales</taxon>
        <taxon>Chenopodiaceae</taxon>
        <taxon>Betoideae</taxon>
        <taxon>Beta</taxon>
    </lineage>
</organism>
<dbReference type="Proteomes" id="UP000035740">
    <property type="component" value="Unassembled WGS sequence"/>
</dbReference>
<dbReference type="Gramene" id="KMS93507">
    <property type="protein sequence ID" value="KMS93507"/>
    <property type="gene ID" value="BVRB_030780"/>
</dbReference>
<dbReference type="EMBL" id="KQ101973">
    <property type="protein sequence ID" value="KMS93507.1"/>
    <property type="molecule type" value="Genomic_DNA"/>
</dbReference>
<feature type="non-terminal residue" evidence="2">
    <location>
        <position position="86"/>
    </location>
</feature>
<accession>A0A0J8B0U2</accession>